<keyword evidence="2" id="KW-1185">Reference proteome</keyword>
<gene>
    <name evidence="1" type="ORF">TNCV_3689741</name>
</gene>
<sequence length="89" mass="9878">MAMCKKSCSNLDSDKYIGLAESDCEESEESADVIDNIPVILIYRTLGMKQNGYRILVMFLEVLRQSSGSTSFAKKMSTSASYDIKGHNI</sequence>
<evidence type="ECO:0000313" key="1">
    <source>
        <dbReference type="EMBL" id="GFY16916.1"/>
    </source>
</evidence>
<accession>A0A8X6SNX0</accession>
<protein>
    <submittedName>
        <fullName evidence="1">Uncharacterized protein</fullName>
    </submittedName>
</protein>
<evidence type="ECO:0000313" key="2">
    <source>
        <dbReference type="Proteomes" id="UP000887159"/>
    </source>
</evidence>
<reference evidence="1" key="1">
    <citation type="submission" date="2020-08" db="EMBL/GenBank/DDBJ databases">
        <title>Multicomponent nature underlies the extraordinary mechanical properties of spider dragline silk.</title>
        <authorList>
            <person name="Kono N."/>
            <person name="Nakamura H."/>
            <person name="Mori M."/>
            <person name="Yoshida Y."/>
            <person name="Ohtoshi R."/>
            <person name="Malay A.D."/>
            <person name="Moran D.A.P."/>
            <person name="Tomita M."/>
            <person name="Numata K."/>
            <person name="Arakawa K."/>
        </authorList>
    </citation>
    <scope>NUCLEOTIDE SEQUENCE</scope>
</reference>
<dbReference type="AlphaFoldDB" id="A0A8X6SNX0"/>
<dbReference type="EMBL" id="BMAU01021342">
    <property type="protein sequence ID" value="GFY16916.1"/>
    <property type="molecule type" value="Genomic_DNA"/>
</dbReference>
<organism evidence="1 2">
    <name type="scientific">Trichonephila clavipes</name>
    <name type="common">Golden silk orbweaver</name>
    <name type="synonym">Nephila clavipes</name>
    <dbReference type="NCBI Taxonomy" id="2585209"/>
    <lineage>
        <taxon>Eukaryota</taxon>
        <taxon>Metazoa</taxon>
        <taxon>Ecdysozoa</taxon>
        <taxon>Arthropoda</taxon>
        <taxon>Chelicerata</taxon>
        <taxon>Arachnida</taxon>
        <taxon>Araneae</taxon>
        <taxon>Araneomorphae</taxon>
        <taxon>Entelegynae</taxon>
        <taxon>Araneoidea</taxon>
        <taxon>Nephilidae</taxon>
        <taxon>Trichonephila</taxon>
    </lineage>
</organism>
<dbReference type="Proteomes" id="UP000887159">
    <property type="component" value="Unassembled WGS sequence"/>
</dbReference>
<name>A0A8X6SNX0_TRICX</name>
<proteinExistence type="predicted"/>
<comment type="caution">
    <text evidence="1">The sequence shown here is derived from an EMBL/GenBank/DDBJ whole genome shotgun (WGS) entry which is preliminary data.</text>
</comment>